<protein>
    <recommendedName>
        <fullName evidence="9">XK-related protein</fullName>
    </recommendedName>
</protein>
<comment type="catalytic activity">
    <reaction evidence="7">
        <text>a 1,2-diacyl-sn-glycero-3-phospho-L-serine(in) = a 1,2-diacyl-sn-glycero-3-phospho-L-serine(out)</text>
        <dbReference type="Rhea" id="RHEA:38663"/>
        <dbReference type="ChEBI" id="CHEBI:57262"/>
    </reaction>
</comment>
<feature type="transmembrane region" description="Helical" evidence="9">
    <location>
        <begin position="255"/>
        <end position="278"/>
    </location>
</feature>
<evidence type="ECO:0000256" key="9">
    <source>
        <dbReference type="RuleBase" id="RU910716"/>
    </source>
</evidence>
<dbReference type="EMBL" id="JASSZA010000013">
    <property type="protein sequence ID" value="KAK2095785.1"/>
    <property type="molecule type" value="Genomic_DNA"/>
</dbReference>
<sequence length="416" mass="47633">MSVAKGQADENEGNENQQEGKQETRSLKERLPMQTGRTILTTGWTPRLDWREPDRQCSYLPEGGAVPQLCRRRPACRKGKGRSRAETELGDPLESTNRAQSSFTAAASLVSLAWALASYQKALRDSRDDKKPISYMAVIIQFCWHFFTIAARVITFALFASVFQLYFGIFIVLHWCIMTFWIVHCETEFCITKWEEIVFDMVVGIIYIFSWFNVKEGRTRCRLFIYYFVILLENTALSALWYLYKAPQIADAFAIPALCVVFSSFLTGVVFMLMYYAFFHPNGPRFGQSPSCACEDPASAFTLPPDVATSTLRSISNNRSVVSDRDQKFAERDGCVPVFQVRPTAPSTPSSRPPRIEESVIKIDLFRNRYPAWERHVLDRSLRKAILAFECSPSPPRLQYKDDALIQERLEYETTL</sequence>
<evidence type="ECO:0000256" key="8">
    <source>
        <dbReference type="ARBA" id="ARBA00045305"/>
    </source>
</evidence>
<dbReference type="PANTHER" id="PTHR16024:SF16">
    <property type="entry name" value="XK-RELATED PROTEIN 4"/>
    <property type="match status" value="1"/>
</dbReference>
<proteinExistence type="inferred from homology"/>
<gene>
    <name evidence="11" type="primary">XKR4_1</name>
    <name evidence="11" type="ORF">P7K49_027201</name>
</gene>
<reference evidence="11 12" key="1">
    <citation type="submission" date="2023-05" db="EMBL/GenBank/DDBJ databases">
        <title>B98-5 Cell Line De Novo Hybrid Assembly: An Optical Mapping Approach.</title>
        <authorList>
            <person name="Kananen K."/>
            <person name="Auerbach J.A."/>
            <person name="Kautto E."/>
            <person name="Blachly J.S."/>
        </authorList>
    </citation>
    <scope>NUCLEOTIDE SEQUENCE [LARGE SCALE GENOMIC DNA]</scope>
    <source>
        <strain evidence="11">B95-8</strain>
        <tissue evidence="11">Cell line</tissue>
    </source>
</reference>
<keyword evidence="6 9" id="KW-0472">Membrane</keyword>
<feature type="transmembrane region" description="Helical" evidence="9">
    <location>
        <begin position="165"/>
        <end position="185"/>
    </location>
</feature>
<evidence type="ECO:0000256" key="5">
    <source>
        <dbReference type="ARBA" id="ARBA00022989"/>
    </source>
</evidence>
<evidence type="ECO:0000313" key="12">
    <source>
        <dbReference type="Proteomes" id="UP001266305"/>
    </source>
</evidence>
<evidence type="ECO:0000256" key="1">
    <source>
        <dbReference type="ARBA" id="ARBA00004651"/>
    </source>
</evidence>
<feature type="transmembrane region" description="Helical" evidence="9">
    <location>
        <begin position="197"/>
        <end position="212"/>
    </location>
</feature>
<feature type="transmembrane region" description="Helical" evidence="9">
    <location>
        <begin position="224"/>
        <end position="243"/>
    </location>
</feature>
<keyword evidence="4 9" id="KW-0812">Transmembrane</keyword>
<feature type="region of interest" description="Disordered" evidence="10">
    <location>
        <begin position="1"/>
        <end position="34"/>
    </location>
</feature>
<keyword evidence="5 9" id="KW-1133">Transmembrane helix</keyword>
<dbReference type="Proteomes" id="UP001266305">
    <property type="component" value="Unassembled WGS sequence"/>
</dbReference>
<feature type="transmembrane region" description="Helical" evidence="9">
    <location>
        <begin position="99"/>
        <end position="117"/>
    </location>
</feature>
<dbReference type="InterPro" id="IPR018629">
    <property type="entry name" value="XK-rel"/>
</dbReference>
<organism evidence="11 12">
    <name type="scientific">Saguinus oedipus</name>
    <name type="common">Cotton-top tamarin</name>
    <name type="synonym">Oedipomidas oedipus</name>
    <dbReference type="NCBI Taxonomy" id="9490"/>
    <lineage>
        <taxon>Eukaryota</taxon>
        <taxon>Metazoa</taxon>
        <taxon>Chordata</taxon>
        <taxon>Craniata</taxon>
        <taxon>Vertebrata</taxon>
        <taxon>Euteleostomi</taxon>
        <taxon>Mammalia</taxon>
        <taxon>Eutheria</taxon>
        <taxon>Euarchontoglires</taxon>
        <taxon>Primates</taxon>
        <taxon>Haplorrhini</taxon>
        <taxon>Platyrrhini</taxon>
        <taxon>Cebidae</taxon>
        <taxon>Callitrichinae</taxon>
        <taxon>Saguinus</taxon>
    </lineage>
</organism>
<evidence type="ECO:0000256" key="4">
    <source>
        <dbReference type="ARBA" id="ARBA00022692"/>
    </source>
</evidence>
<feature type="compositionally biased region" description="Basic and acidic residues" evidence="10">
    <location>
        <begin position="18"/>
        <end position="31"/>
    </location>
</feature>
<comment type="caution">
    <text evidence="11">The sequence shown here is derived from an EMBL/GenBank/DDBJ whole genome shotgun (WGS) entry which is preliminary data.</text>
</comment>
<comment type="function">
    <text evidence="8">Phospholipid scramblase that promotes phosphatidylserine exposure on apoptotic cell surface. Phosphatidylserine is a specific marker only present at the surface of apoptotic cells and acts as a specific signal for engulfment.</text>
</comment>
<evidence type="ECO:0000256" key="6">
    <source>
        <dbReference type="ARBA" id="ARBA00023136"/>
    </source>
</evidence>
<dbReference type="InterPro" id="IPR050895">
    <property type="entry name" value="XK-related_scramblase"/>
</dbReference>
<accession>A0ABQ9UG87</accession>
<evidence type="ECO:0000256" key="10">
    <source>
        <dbReference type="SAM" id="MobiDB-lite"/>
    </source>
</evidence>
<keyword evidence="3" id="KW-1003">Cell membrane</keyword>
<evidence type="ECO:0000256" key="3">
    <source>
        <dbReference type="ARBA" id="ARBA00022475"/>
    </source>
</evidence>
<name>A0ABQ9UG87_SAGOE</name>
<dbReference type="PANTHER" id="PTHR16024">
    <property type="entry name" value="XK-RELATED PROTEIN"/>
    <property type="match status" value="1"/>
</dbReference>
<evidence type="ECO:0000313" key="11">
    <source>
        <dbReference type="EMBL" id="KAK2095785.1"/>
    </source>
</evidence>
<evidence type="ECO:0000256" key="7">
    <source>
        <dbReference type="ARBA" id="ARBA00024479"/>
    </source>
</evidence>
<comment type="similarity">
    <text evidence="2 9">Belongs to the XK family.</text>
</comment>
<comment type="subcellular location">
    <subcellularLocation>
        <location evidence="1">Cell membrane</location>
        <topology evidence="1">Multi-pass membrane protein</topology>
    </subcellularLocation>
    <subcellularLocation>
        <location evidence="9">Membrane</location>
        <topology evidence="9">Multi-pass membrane protein</topology>
    </subcellularLocation>
</comment>
<feature type="transmembrane region" description="Helical" evidence="9">
    <location>
        <begin position="138"/>
        <end position="159"/>
    </location>
</feature>
<keyword evidence="12" id="KW-1185">Reference proteome</keyword>
<dbReference type="Pfam" id="PF09815">
    <property type="entry name" value="XK-related"/>
    <property type="match status" value="1"/>
</dbReference>
<evidence type="ECO:0000256" key="2">
    <source>
        <dbReference type="ARBA" id="ARBA00008789"/>
    </source>
</evidence>